<protein>
    <submittedName>
        <fullName evidence="2">Integrase catalytic domain-containing protein</fullName>
    </submittedName>
</protein>
<name>A0A8X6N028_NEPPI</name>
<dbReference type="AlphaFoldDB" id="A0A8X6N028"/>
<dbReference type="InterPro" id="IPR040676">
    <property type="entry name" value="DUF5641"/>
</dbReference>
<evidence type="ECO:0000313" key="2">
    <source>
        <dbReference type="EMBL" id="GFS86869.1"/>
    </source>
</evidence>
<dbReference type="EMBL" id="BMAW01098819">
    <property type="protein sequence ID" value="GFS86869.1"/>
    <property type="molecule type" value="Genomic_DNA"/>
</dbReference>
<accession>A0A8X6N028</accession>
<keyword evidence="3" id="KW-1185">Reference proteome</keyword>
<feature type="domain" description="DUF5641" evidence="1">
    <location>
        <begin position="15"/>
        <end position="92"/>
    </location>
</feature>
<dbReference type="Pfam" id="PF18701">
    <property type="entry name" value="DUF5641"/>
    <property type="match status" value="1"/>
</dbReference>
<dbReference type="OrthoDB" id="6434609at2759"/>
<dbReference type="Proteomes" id="UP000887013">
    <property type="component" value="Unassembled WGS sequence"/>
</dbReference>
<evidence type="ECO:0000259" key="1">
    <source>
        <dbReference type="Pfam" id="PF18701"/>
    </source>
</evidence>
<evidence type="ECO:0000313" key="3">
    <source>
        <dbReference type="Proteomes" id="UP000887013"/>
    </source>
</evidence>
<sequence length="148" mass="17459">MCQSSKIVVGSQKCFRSEYLGQLRQYEKKMRSSKPLKIGDVILISSDNTKRLDWPLEKVIELFTSPDGNIRLVKLKTKNGKVLLPVLRLYPLEVCEHERVMCQRYDKPENFTYDETCELERYSVDKTESYESTSRYGRRLKQVERLVL</sequence>
<comment type="caution">
    <text evidence="2">The sequence shown here is derived from an EMBL/GenBank/DDBJ whole genome shotgun (WGS) entry which is preliminary data.</text>
</comment>
<reference evidence="2" key="1">
    <citation type="submission" date="2020-08" db="EMBL/GenBank/DDBJ databases">
        <title>Multicomponent nature underlies the extraordinary mechanical properties of spider dragline silk.</title>
        <authorList>
            <person name="Kono N."/>
            <person name="Nakamura H."/>
            <person name="Mori M."/>
            <person name="Yoshida Y."/>
            <person name="Ohtoshi R."/>
            <person name="Malay A.D."/>
            <person name="Moran D.A.P."/>
            <person name="Tomita M."/>
            <person name="Numata K."/>
            <person name="Arakawa K."/>
        </authorList>
    </citation>
    <scope>NUCLEOTIDE SEQUENCE</scope>
</reference>
<gene>
    <name evidence="2" type="primary">AVEN_65314_1</name>
    <name evidence="2" type="ORF">NPIL_141111</name>
</gene>
<organism evidence="2 3">
    <name type="scientific">Nephila pilipes</name>
    <name type="common">Giant wood spider</name>
    <name type="synonym">Nephila maculata</name>
    <dbReference type="NCBI Taxonomy" id="299642"/>
    <lineage>
        <taxon>Eukaryota</taxon>
        <taxon>Metazoa</taxon>
        <taxon>Ecdysozoa</taxon>
        <taxon>Arthropoda</taxon>
        <taxon>Chelicerata</taxon>
        <taxon>Arachnida</taxon>
        <taxon>Araneae</taxon>
        <taxon>Araneomorphae</taxon>
        <taxon>Entelegynae</taxon>
        <taxon>Araneoidea</taxon>
        <taxon>Nephilidae</taxon>
        <taxon>Nephila</taxon>
    </lineage>
</organism>
<proteinExistence type="predicted"/>